<feature type="transmembrane region" description="Helical" evidence="1">
    <location>
        <begin position="23"/>
        <end position="46"/>
    </location>
</feature>
<dbReference type="SUPFAM" id="SSF48317">
    <property type="entry name" value="Acid phosphatase/Vanadium-dependent haloperoxidase"/>
    <property type="match status" value="1"/>
</dbReference>
<sequence length="178" mass="19942">MIDQQIFFKIYNLAGHWITLDVIVIWLAGVMMYLLPISLLLFLVLSKNKKRELVMLVMAGLAVLLSRGIIVSLIRLAWHRPRPFVALDLIPLVPYADKGSFPSGHAVALFALALVVYYFHKKTGIIFLALSGLSVLARVYVGIHWPSDILAGVLLGLGSAILVYWFFKKRFRFGALSC</sequence>
<gene>
    <name evidence="3" type="ORF">COS76_03710</name>
</gene>
<dbReference type="AlphaFoldDB" id="A0A2M7AW85"/>
<feature type="domain" description="Phosphatidic acid phosphatase type 2/haloperoxidase" evidence="2">
    <location>
        <begin position="54"/>
        <end position="164"/>
    </location>
</feature>
<proteinExistence type="predicted"/>
<accession>A0A2M7AW85</accession>
<evidence type="ECO:0000313" key="4">
    <source>
        <dbReference type="Proteomes" id="UP000228775"/>
    </source>
</evidence>
<dbReference type="PANTHER" id="PTHR14969">
    <property type="entry name" value="SPHINGOSINE-1-PHOSPHATE PHOSPHOHYDROLASE"/>
    <property type="match status" value="1"/>
</dbReference>
<keyword evidence="1" id="KW-1133">Transmembrane helix</keyword>
<comment type="caution">
    <text evidence="3">The sequence shown here is derived from an EMBL/GenBank/DDBJ whole genome shotgun (WGS) entry which is preliminary data.</text>
</comment>
<evidence type="ECO:0000259" key="2">
    <source>
        <dbReference type="SMART" id="SM00014"/>
    </source>
</evidence>
<protein>
    <recommendedName>
        <fullName evidence="2">Phosphatidic acid phosphatase type 2/haloperoxidase domain-containing protein</fullName>
    </recommendedName>
</protein>
<evidence type="ECO:0000313" key="3">
    <source>
        <dbReference type="EMBL" id="PIU74890.1"/>
    </source>
</evidence>
<feature type="transmembrane region" description="Helical" evidence="1">
    <location>
        <begin position="125"/>
        <end position="143"/>
    </location>
</feature>
<dbReference type="SMART" id="SM00014">
    <property type="entry name" value="acidPPc"/>
    <property type="match status" value="1"/>
</dbReference>
<name>A0A2M7AW85_9BACT</name>
<feature type="transmembrane region" description="Helical" evidence="1">
    <location>
        <begin position="99"/>
        <end position="118"/>
    </location>
</feature>
<dbReference type="PANTHER" id="PTHR14969:SF13">
    <property type="entry name" value="AT30094P"/>
    <property type="match status" value="1"/>
</dbReference>
<dbReference type="EMBL" id="PEVY01000078">
    <property type="protein sequence ID" value="PIU74890.1"/>
    <property type="molecule type" value="Genomic_DNA"/>
</dbReference>
<feature type="transmembrane region" description="Helical" evidence="1">
    <location>
        <begin position="53"/>
        <end position="79"/>
    </location>
</feature>
<reference evidence="4" key="1">
    <citation type="submission" date="2017-09" db="EMBL/GenBank/DDBJ databases">
        <title>Depth-based differentiation of microbial function through sediment-hosted aquifers and enrichment of novel symbionts in the deep terrestrial subsurface.</title>
        <authorList>
            <person name="Probst A.J."/>
            <person name="Ladd B."/>
            <person name="Jarett J.K."/>
            <person name="Geller-Mcgrath D.E."/>
            <person name="Sieber C.M.K."/>
            <person name="Emerson J.B."/>
            <person name="Anantharaman K."/>
            <person name="Thomas B.C."/>
            <person name="Malmstrom R."/>
            <person name="Stieglmeier M."/>
            <person name="Klingl A."/>
            <person name="Woyke T."/>
            <person name="Ryan C.M."/>
            <person name="Banfield J.F."/>
        </authorList>
    </citation>
    <scope>NUCLEOTIDE SEQUENCE [LARGE SCALE GENOMIC DNA]</scope>
</reference>
<dbReference type="Proteomes" id="UP000228775">
    <property type="component" value="Unassembled WGS sequence"/>
</dbReference>
<keyword evidence="1" id="KW-0812">Transmembrane</keyword>
<keyword evidence="1" id="KW-0472">Membrane</keyword>
<evidence type="ECO:0000256" key="1">
    <source>
        <dbReference type="SAM" id="Phobius"/>
    </source>
</evidence>
<dbReference type="InterPro" id="IPR000326">
    <property type="entry name" value="PAP2/HPO"/>
</dbReference>
<dbReference type="Pfam" id="PF01569">
    <property type="entry name" value="PAP2"/>
    <property type="match status" value="1"/>
</dbReference>
<feature type="transmembrane region" description="Helical" evidence="1">
    <location>
        <begin position="149"/>
        <end position="167"/>
    </location>
</feature>
<dbReference type="InterPro" id="IPR036938">
    <property type="entry name" value="PAP2/HPO_sf"/>
</dbReference>
<dbReference type="Gene3D" id="1.20.144.10">
    <property type="entry name" value="Phosphatidic acid phosphatase type 2/haloperoxidase"/>
    <property type="match status" value="1"/>
</dbReference>
<organism evidence="3 4">
    <name type="scientific">Candidatus Portnoybacteria bacterium CG06_land_8_20_14_3_00_39_12</name>
    <dbReference type="NCBI Taxonomy" id="1974809"/>
    <lineage>
        <taxon>Bacteria</taxon>
        <taxon>Candidatus Portnoyibacteriota</taxon>
    </lineage>
</organism>